<dbReference type="PANTHER" id="PTHR33992">
    <property type="entry name" value="RIBONUCLEASE P PROTEIN COMPONENT"/>
    <property type="match status" value="1"/>
</dbReference>
<dbReference type="Pfam" id="PF00825">
    <property type="entry name" value="Ribonuclease_P"/>
    <property type="match status" value="1"/>
</dbReference>
<dbReference type="InterPro" id="IPR020568">
    <property type="entry name" value="Ribosomal_Su5_D2-typ_SF"/>
</dbReference>
<evidence type="ECO:0000256" key="7">
    <source>
        <dbReference type="HAMAP-Rule" id="MF_00227"/>
    </source>
</evidence>
<comment type="catalytic activity">
    <reaction evidence="7">
        <text>Endonucleolytic cleavage of RNA, removing 5'-extranucleotides from tRNA precursor.</text>
        <dbReference type="EC" id="3.1.26.5"/>
    </reaction>
</comment>
<evidence type="ECO:0000256" key="6">
    <source>
        <dbReference type="ARBA" id="ARBA00022884"/>
    </source>
</evidence>
<keyword evidence="10" id="KW-1185">Reference proteome</keyword>
<sequence>MNQYSYSRELRLLTPAEFQNVFNSPPVKAVSTQLTMLAKPNERNHPRLGTTVSKKVAKKAVDRNRVKRIIRETFRLQQHKLLGFDIIVIAKPGVNDLDNQALSDLLNYLWRKLSKRCAQYSSQS</sequence>
<comment type="subunit">
    <text evidence="7">Consists of a catalytic RNA component (M1 or rnpB) and a protein subunit.</text>
</comment>
<dbReference type="RefSeq" id="WP_126777578.1">
    <property type="nucleotide sequence ID" value="NZ_PIPM01000015.1"/>
</dbReference>
<dbReference type="InterPro" id="IPR000100">
    <property type="entry name" value="RNase_P"/>
</dbReference>
<dbReference type="InterPro" id="IPR020539">
    <property type="entry name" value="RNase_P_CS"/>
</dbReference>
<evidence type="ECO:0000256" key="3">
    <source>
        <dbReference type="ARBA" id="ARBA00022722"/>
    </source>
</evidence>
<comment type="similarity">
    <text evidence="7">Belongs to the RnpA family.</text>
</comment>
<keyword evidence="2 7" id="KW-0819">tRNA processing</keyword>
<evidence type="ECO:0000256" key="2">
    <source>
        <dbReference type="ARBA" id="ARBA00022694"/>
    </source>
</evidence>
<keyword evidence="3 7" id="KW-0540">Nuclease</keyword>
<dbReference type="AlphaFoldDB" id="A0A432WB61"/>
<evidence type="ECO:0000256" key="5">
    <source>
        <dbReference type="ARBA" id="ARBA00022801"/>
    </source>
</evidence>
<protein>
    <recommendedName>
        <fullName evidence="7 8">Ribonuclease P protein component</fullName>
        <shortName evidence="7">RNase P protein</shortName>
        <shortName evidence="7">RNaseP protein</shortName>
        <ecNumber evidence="7 8">3.1.26.5</ecNumber>
    </recommendedName>
    <alternativeName>
        <fullName evidence="7">Protein C5</fullName>
    </alternativeName>
</protein>
<dbReference type="GO" id="GO:0004526">
    <property type="term" value="F:ribonuclease P activity"/>
    <property type="evidence" value="ECO:0007669"/>
    <property type="project" value="UniProtKB-UniRule"/>
</dbReference>
<dbReference type="GO" id="GO:0042781">
    <property type="term" value="F:3'-tRNA processing endoribonuclease activity"/>
    <property type="evidence" value="ECO:0007669"/>
    <property type="project" value="TreeGrafter"/>
</dbReference>
<proteinExistence type="inferred from homology"/>
<dbReference type="PANTHER" id="PTHR33992:SF1">
    <property type="entry name" value="RIBONUCLEASE P PROTEIN COMPONENT"/>
    <property type="match status" value="1"/>
</dbReference>
<dbReference type="Proteomes" id="UP000288405">
    <property type="component" value="Unassembled WGS sequence"/>
</dbReference>
<name>A0A432WB61_9GAMM</name>
<accession>A0A432WB61</accession>
<dbReference type="GO" id="GO:0000049">
    <property type="term" value="F:tRNA binding"/>
    <property type="evidence" value="ECO:0007669"/>
    <property type="project" value="UniProtKB-UniRule"/>
</dbReference>
<dbReference type="GO" id="GO:0001682">
    <property type="term" value="P:tRNA 5'-leader removal"/>
    <property type="evidence" value="ECO:0007669"/>
    <property type="project" value="UniProtKB-UniRule"/>
</dbReference>
<comment type="caution">
    <text evidence="9">The sequence shown here is derived from an EMBL/GenBank/DDBJ whole genome shotgun (WGS) entry which is preliminary data.</text>
</comment>
<gene>
    <name evidence="7" type="primary">rnpA</name>
    <name evidence="9" type="ORF">CWE11_10505</name>
</gene>
<dbReference type="NCBIfam" id="TIGR00188">
    <property type="entry name" value="rnpA"/>
    <property type="match status" value="1"/>
</dbReference>
<keyword evidence="6 7" id="KW-0694">RNA-binding</keyword>
<dbReference type="GO" id="GO:0030677">
    <property type="term" value="C:ribonuclease P complex"/>
    <property type="evidence" value="ECO:0007669"/>
    <property type="project" value="TreeGrafter"/>
</dbReference>
<dbReference type="SUPFAM" id="SSF54211">
    <property type="entry name" value="Ribosomal protein S5 domain 2-like"/>
    <property type="match status" value="1"/>
</dbReference>
<reference evidence="9 10" key="1">
    <citation type="journal article" date="2011" name="Front. Microbiol.">
        <title>Genomic signatures of strain selection and enhancement in Bacillus atrophaeus var. globigii, a historical biowarfare simulant.</title>
        <authorList>
            <person name="Gibbons H.S."/>
            <person name="Broomall S.M."/>
            <person name="McNew L.A."/>
            <person name="Daligault H."/>
            <person name="Chapman C."/>
            <person name="Bruce D."/>
            <person name="Karavis M."/>
            <person name="Krepps M."/>
            <person name="McGregor P.A."/>
            <person name="Hong C."/>
            <person name="Park K.H."/>
            <person name="Akmal A."/>
            <person name="Feldman A."/>
            <person name="Lin J.S."/>
            <person name="Chang W.E."/>
            <person name="Higgs B.W."/>
            <person name="Demirev P."/>
            <person name="Lindquist J."/>
            <person name="Liem A."/>
            <person name="Fochler E."/>
            <person name="Read T.D."/>
            <person name="Tapia R."/>
            <person name="Johnson S."/>
            <person name="Bishop-Lilly K.A."/>
            <person name="Detter C."/>
            <person name="Han C."/>
            <person name="Sozhamannan S."/>
            <person name="Rosenzweig C.N."/>
            <person name="Skowronski E.W."/>
        </authorList>
    </citation>
    <scope>NUCLEOTIDE SEQUENCE [LARGE SCALE GENOMIC DNA]</scope>
    <source>
        <strain evidence="9 10">GYP-17</strain>
    </source>
</reference>
<evidence type="ECO:0000256" key="1">
    <source>
        <dbReference type="ARBA" id="ARBA00002663"/>
    </source>
</evidence>
<keyword evidence="5 7" id="KW-0378">Hydrolase</keyword>
<evidence type="ECO:0000313" key="10">
    <source>
        <dbReference type="Proteomes" id="UP000288405"/>
    </source>
</evidence>
<dbReference type="PROSITE" id="PS00648">
    <property type="entry name" value="RIBONUCLEASE_P"/>
    <property type="match status" value="1"/>
</dbReference>
<dbReference type="Gene3D" id="3.30.230.10">
    <property type="match status" value="1"/>
</dbReference>
<dbReference type="HAMAP" id="MF_00227">
    <property type="entry name" value="RNase_P"/>
    <property type="match status" value="1"/>
</dbReference>
<evidence type="ECO:0000256" key="4">
    <source>
        <dbReference type="ARBA" id="ARBA00022759"/>
    </source>
</evidence>
<dbReference type="EMBL" id="PIPM01000015">
    <property type="protein sequence ID" value="RUO28725.1"/>
    <property type="molecule type" value="Genomic_DNA"/>
</dbReference>
<evidence type="ECO:0000256" key="8">
    <source>
        <dbReference type="NCBIfam" id="TIGR00188"/>
    </source>
</evidence>
<dbReference type="EC" id="3.1.26.5" evidence="7 8"/>
<dbReference type="OrthoDB" id="9796422at2"/>
<comment type="function">
    <text evidence="1 7">RNaseP catalyzes the removal of the 5'-leader sequence from pre-tRNA to produce the mature 5'-terminus. It can also cleave other RNA substrates such as 4.5S RNA. The protein component plays an auxiliary but essential role in vivo by binding to the 5'-leader sequence and broadening the substrate specificity of the ribozyme.</text>
</comment>
<keyword evidence="4 7" id="KW-0255">Endonuclease</keyword>
<dbReference type="InterPro" id="IPR014721">
    <property type="entry name" value="Ribsml_uS5_D2-typ_fold_subgr"/>
</dbReference>
<evidence type="ECO:0000313" key="9">
    <source>
        <dbReference type="EMBL" id="RUO28725.1"/>
    </source>
</evidence>
<organism evidence="9 10">
    <name type="scientific">Aliidiomarina sanyensis</name>
    <dbReference type="NCBI Taxonomy" id="1249555"/>
    <lineage>
        <taxon>Bacteria</taxon>
        <taxon>Pseudomonadati</taxon>
        <taxon>Pseudomonadota</taxon>
        <taxon>Gammaproteobacteria</taxon>
        <taxon>Alteromonadales</taxon>
        <taxon>Idiomarinaceae</taxon>
        <taxon>Aliidiomarina</taxon>
    </lineage>
</organism>